<feature type="compositionally biased region" description="Polar residues" evidence="1">
    <location>
        <begin position="238"/>
        <end position="251"/>
    </location>
</feature>
<accession>A0A915P4M2</accession>
<feature type="region of interest" description="Disordered" evidence="1">
    <location>
        <begin position="698"/>
        <end position="768"/>
    </location>
</feature>
<name>A0A915P4M2_9BILA</name>
<feature type="compositionally biased region" description="Basic and acidic residues" evidence="1">
    <location>
        <begin position="139"/>
        <end position="156"/>
    </location>
</feature>
<sequence length="768" mass="89331">MSDTRNIPIKFQQPFSSTSSQQQSPQPQPQQKQKPSSVDRLRQLEAEITIEAAGMRLPDDDALTEKLGNFLAEKHPQADLQITVNSVRRTITTKQQYETETPGMVGLNVEKLLELQRKLMEKISANKIEPAKDASANLEDEKKEKEEEWARREHPEIQQFEQIQESFPIDDTTMVTKKRTHIISTSQSRVKGLDEFASAAPSAGAAGYSPQSSPAEQQYPIRDEDSPLPPESLSISITSQPDSLMTTSSISVKDKIAQFELLKKVEENEDSVDGAKRRFGWHPQPKKTPDKEKLEERKSPRDEQRQPSPVGSDVPGANKSKIPRITSPTRLTPSPTVSPRKHEEKFQEIENNFLLEKFEEKGEANCLRKEYIKIEEYLFFEINEPLIIEEEEEEQHFIQKPQLFHSIVTDEPSHVEAFGEIERRKRDVEKTDLDLTHTLNEDEDVHFEDQTEKGESYKDEIYEKEIPQETQNLVKDEEIIEGEHVKEEYLIENEEKEEERKLEELKQEKVEEEEDFEFVQMPKEEDEFVKMESEKEEEIEEKKEENEEIIVMSDPLQKSEQIQSTVWLDKVPIESFINEKEVLEERKAILCPEEEKEKLKETATLIEEKPWWKPTKTGREILISEEGKLEENKLEMLENQQKIFVEEKEKLIEEEKDEEETDEQSSTHTVIHRPEVLIEEAVDITPLMDRAFSLQGEEGCQTPTMSAARWKSLDERHSPSSLSSPVHSYPSPSPIIEITPPPIEDEEEWERRQIRDNEEERNIMIKEE</sequence>
<dbReference type="Proteomes" id="UP000887560">
    <property type="component" value="Unplaced"/>
</dbReference>
<feature type="region of interest" description="Disordered" evidence="1">
    <location>
        <begin position="1"/>
        <end position="39"/>
    </location>
</feature>
<organism evidence="2 3">
    <name type="scientific">Meloidogyne floridensis</name>
    <dbReference type="NCBI Taxonomy" id="298350"/>
    <lineage>
        <taxon>Eukaryota</taxon>
        <taxon>Metazoa</taxon>
        <taxon>Ecdysozoa</taxon>
        <taxon>Nematoda</taxon>
        <taxon>Chromadorea</taxon>
        <taxon>Rhabditida</taxon>
        <taxon>Tylenchina</taxon>
        <taxon>Tylenchomorpha</taxon>
        <taxon>Tylenchoidea</taxon>
        <taxon>Meloidogynidae</taxon>
        <taxon>Meloidogyninae</taxon>
        <taxon>Meloidogyne</taxon>
    </lineage>
</organism>
<feature type="region of interest" description="Disordered" evidence="1">
    <location>
        <begin position="523"/>
        <end position="546"/>
    </location>
</feature>
<dbReference type="AlphaFoldDB" id="A0A915P4M2"/>
<evidence type="ECO:0000256" key="1">
    <source>
        <dbReference type="SAM" id="MobiDB-lite"/>
    </source>
</evidence>
<feature type="compositionally biased region" description="Polar residues" evidence="1">
    <location>
        <begin position="326"/>
        <end position="337"/>
    </location>
</feature>
<feature type="compositionally biased region" description="Basic and acidic residues" evidence="1">
    <location>
        <begin position="749"/>
        <end position="768"/>
    </location>
</feature>
<feature type="compositionally biased region" description="Basic and acidic residues" evidence="1">
    <location>
        <begin position="287"/>
        <end position="305"/>
    </location>
</feature>
<dbReference type="WBParaSite" id="scf7180000422449.g8998">
    <property type="protein sequence ID" value="scf7180000422449.g8998"/>
    <property type="gene ID" value="scf7180000422449.g8998"/>
</dbReference>
<feature type="region of interest" description="Disordered" evidence="1">
    <location>
        <begin position="264"/>
        <end position="345"/>
    </location>
</feature>
<feature type="compositionally biased region" description="Low complexity" evidence="1">
    <location>
        <begin position="197"/>
        <end position="215"/>
    </location>
</feature>
<protein>
    <submittedName>
        <fullName evidence="3">Uncharacterized protein</fullName>
    </submittedName>
</protein>
<feature type="region of interest" description="Disordered" evidence="1">
    <location>
        <begin position="180"/>
        <end position="251"/>
    </location>
</feature>
<evidence type="ECO:0000313" key="2">
    <source>
        <dbReference type="Proteomes" id="UP000887560"/>
    </source>
</evidence>
<feature type="region of interest" description="Disordered" evidence="1">
    <location>
        <begin position="131"/>
        <end position="157"/>
    </location>
</feature>
<evidence type="ECO:0000313" key="3">
    <source>
        <dbReference type="WBParaSite" id="scf7180000422449.g8998"/>
    </source>
</evidence>
<feature type="compositionally biased region" description="Low complexity" evidence="1">
    <location>
        <begin position="10"/>
        <end position="36"/>
    </location>
</feature>
<proteinExistence type="predicted"/>
<keyword evidence="2" id="KW-1185">Reference proteome</keyword>
<feature type="region of interest" description="Disordered" evidence="1">
    <location>
        <begin position="651"/>
        <end position="674"/>
    </location>
</feature>
<feature type="compositionally biased region" description="Acidic residues" evidence="1">
    <location>
        <begin position="654"/>
        <end position="663"/>
    </location>
</feature>
<feature type="compositionally biased region" description="Low complexity" evidence="1">
    <location>
        <begin position="719"/>
        <end position="738"/>
    </location>
</feature>
<reference evidence="3" key="1">
    <citation type="submission" date="2022-11" db="UniProtKB">
        <authorList>
            <consortium name="WormBaseParasite"/>
        </authorList>
    </citation>
    <scope>IDENTIFICATION</scope>
</reference>